<accession>A0A0W8FBN2</accession>
<name>A0A0W8FBN2_9ZZZZ</name>
<dbReference type="EMBL" id="LNQE01001391">
    <property type="protein sequence ID" value="KUG18280.1"/>
    <property type="molecule type" value="Genomic_DNA"/>
</dbReference>
<evidence type="ECO:0000313" key="4">
    <source>
        <dbReference type="EMBL" id="KUG18280.1"/>
    </source>
</evidence>
<reference evidence="4" key="1">
    <citation type="journal article" date="2015" name="Proc. Natl. Acad. Sci. U.S.A.">
        <title>Networks of energetic and metabolic interactions define dynamics in microbial communities.</title>
        <authorList>
            <person name="Embree M."/>
            <person name="Liu J.K."/>
            <person name="Al-Bassam M.M."/>
            <person name="Zengler K."/>
        </authorList>
    </citation>
    <scope>NUCLEOTIDE SEQUENCE</scope>
</reference>
<dbReference type="SUPFAM" id="SSF88723">
    <property type="entry name" value="PIN domain-like"/>
    <property type="match status" value="1"/>
</dbReference>
<dbReference type="InterPro" id="IPR036612">
    <property type="entry name" value="KH_dom_type_1_sf"/>
</dbReference>
<evidence type="ECO:0000259" key="2">
    <source>
        <dbReference type="SMART" id="SM00382"/>
    </source>
</evidence>
<dbReference type="Gene3D" id="3.40.50.300">
    <property type="entry name" value="P-loop containing nucleotide triphosphate hydrolases"/>
    <property type="match status" value="1"/>
</dbReference>
<dbReference type="InterPro" id="IPR027417">
    <property type="entry name" value="P-loop_NTPase"/>
</dbReference>
<evidence type="ECO:0000256" key="1">
    <source>
        <dbReference type="ARBA" id="ARBA00046345"/>
    </source>
</evidence>
<dbReference type="InterPro" id="IPR001482">
    <property type="entry name" value="T2SS/T4SS_dom"/>
</dbReference>
<dbReference type="NCBIfam" id="NF010335">
    <property type="entry name" value="PRK13764.1"/>
    <property type="match status" value="1"/>
</dbReference>
<dbReference type="SMART" id="SM00670">
    <property type="entry name" value="PINc"/>
    <property type="match status" value="1"/>
</dbReference>
<proteinExistence type="inferred from homology"/>
<dbReference type="InterPro" id="IPR004088">
    <property type="entry name" value="KH_dom_type_1"/>
</dbReference>
<comment type="similarity">
    <text evidence="1">In the N-terminal section; belongs to the PINc/VapC protein family.</text>
</comment>
<dbReference type="Pfam" id="PF00013">
    <property type="entry name" value="KH_1"/>
    <property type="match status" value="1"/>
</dbReference>
<dbReference type="InterPro" id="IPR003593">
    <property type="entry name" value="AAA+_ATPase"/>
</dbReference>
<protein>
    <submittedName>
        <fullName evidence="4">Uncharacterized protein</fullName>
    </submittedName>
</protein>
<dbReference type="GO" id="GO:0003723">
    <property type="term" value="F:RNA binding"/>
    <property type="evidence" value="ECO:0007669"/>
    <property type="project" value="InterPro"/>
</dbReference>
<dbReference type="AlphaFoldDB" id="A0A0W8FBN2"/>
<dbReference type="SMART" id="SM00382">
    <property type="entry name" value="AAA"/>
    <property type="match status" value="1"/>
</dbReference>
<dbReference type="PANTHER" id="PTHR11603:SF147">
    <property type="entry name" value="MEMBRANE PROTEIN"/>
    <property type="match status" value="1"/>
</dbReference>
<dbReference type="CDD" id="cd09878">
    <property type="entry name" value="PIN_VapC_VirB11L-ATPase-like"/>
    <property type="match status" value="1"/>
</dbReference>
<dbReference type="InterPro" id="IPR029060">
    <property type="entry name" value="PIN-like_dom_sf"/>
</dbReference>
<dbReference type="CDD" id="cd00105">
    <property type="entry name" value="KH-I"/>
    <property type="match status" value="1"/>
</dbReference>
<dbReference type="Gene3D" id="3.30.1370.10">
    <property type="entry name" value="K Homology domain, type 1"/>
    <property type="match status" value="1"/>
</dbReference>
<dbReference type="InterPro" id="IPR009019">
    <property type="entry name" value="KH_sf_prok-type"/>
</dbReference>
<dbReference type="PROSITE" id="PS50084">
    <property type="entry name" value="KH_TYPE_1"/>
    <property type="match status" value="1"/>
</dbReference>
<feature type="domain" description="PIN" evidence="3">
    <location>
        <begin position="3"/>
        <end position="117"/>
    </location>
</feature>
<organism evidence="4">
    <name type="scientific">hydrocarbon metagenome</name>
    <dbReference type="NCBI Taxonomy" id="938273"/>
    <lineage>
        <taxon>unclassified sequences</taxon>
        <taxon>metagenomes</taxon>
        <taxon>ecological metagenomes</taxon>
    </lineage>
</organism>
<dbReference type="PANTHER" id="PTHR11603">
    <property type="entry name" value="AAA FAMILY ATPASE"/>
    <property type="match status" value="1"/>
</dbReference>
<dbReference type="InterPro" id="IPR052041">
    <property type="entry name" value="Nucleic_acid_metab_PIN/TRAM"/>
</dbReference>
<dbReference type="SUPFAM" id="SSF52540">
    <property type="entry name" value="P-loop containing nucleoside triphosphate hydrolases"/>
    <property type="match status" value="1"/>
</dbReference>
<dbReference type="Pfam" id="PF00437">
    <property type="entry name" value="T2SSE"/>
    <property type="match status" value="1"/>
</dbReference>
<dbReference type="SUPFAM" id="SSF54814">
    <property type="entry name" value="Prokaryotic type KH domain (KH-domain type II)"/>
    <property type="match status" value="1"/>
</dbReference>
<comment type="caution">
    <text evidence="4">The sequence shown here is derived from an EMBL/GenBank/DDBJ whole genome shotgun (WGS) entry which is preliminary data.</text>
</comment>
<dbReference type="InterPro" id="IPR002716">
    <property type="entry name" value="PIN_dom"/>
</dbReference>
<sequence length="605" mass="66830">MAQPLVPDTSVVIDGRVSARIKSGELQGRRIVVPEAVVAELEAQANHGREIGLKGLEELRKLSELAKAGKIELEYVGIRPNLDQIKLAGGGEIDAMIRDVALELGASFLTSDQVQSRVAEAMGLDVEYVRPQREAIKPLSLDRYFTEDTLSIHLKESAIPMAKRGHVGDFSLVRLGERPSSERELRDLSREIYERAKADPDGYVEMEKMGAAIIQIGPMRIAIAKPPFSDGLEITAVRPVAKVSFDSYRHSSMLKTRLKEGQRGILIAGPPGSGKSTFAAGLAEYLLDCNYVVKTLESPRDLQVPPEITQYGPLEGSMEASADILLLVRPDYTIYDEVRKTRDFQVFADMRLAGVGMIGVVHANKPIDSLQRLLGRVELGMIPQVVDTVVFIERGEVTKVLDVEFVVKVPSGMVEADLARPVIVVKDFESGQAEYEMYSYGEEIVVMPVTREERKPSWNLASREIEKEISHHVRGPFKVEMLTDSSAVIHVPQEDAARVIGKAGKNIDQIERSLGMHIDVRARDEPSVPEPRMEETAKHIILWLDGMAGESVDVSVGDEPAFTATVGRRGDIRIAKSSEMAKRIIKKMKKGESIEVHRSGSEWNG</sequence>
<dbReference type="Gene3D" id="3.40.50.1010">
    <property type="entry name" value="5'-nuclease"/>
    <property type="match status" value="1"/>
</dbReference>
<feature type="domain" description="AAA+ ATPase" evidence="2">
    <location>
        <begin position="261"/>
        <end position="396"/>
    </location>
</feature>
<gene>
    <name evidence="4" type="ORF">ASZ90_012017</name>
</gene>
<evidence type="ECO:0000259" key="3">
    <source>
        <dbReference type="SMART" id="SM00670"/>
    </source>
</evidence>
<dbReference type="Pfam" id="PF01850">
    <property type="entry name" value="PIN"/>
    <property type="match status" value="1"/>
</dbReference>